<feature type="region of interest" description="Disordered" evidence="10">
    <location>
        <begin position="413"/>
        <end position="610"/>
    </location>
</feature>
<feature type="region of interest" description="Disordered" evidence="10">
    <location>
        <begin position="23"/>
        <end position="162"/>
    </location>
</feature>
<dbReference type="PANTHER" id="PTHR34031">
    <property type="entry name" value="CENTROSOMAL PROTEIN OF 162 KDA"/>
    <property type="match status" value="1"/>
</dbReference>
<feature type="coiled-coil region" evidence="9">
    <location>
        <begin position="1007"/>
        <end position="1063"/>
    </location>
</feature>
<feature type="compositionally biased region" description="Basic and acidic residues" evidence="10">
    <location>
        <begin position="540"/>
        <end position="579"/>
    </location>
</feature>
<proteinExistence type="inferred from homology"/>
<feature type="compositionally biased region" description="Basic and acidic residues" evidence="10">
    <location>
        <begin position="38"/>
        <end position="48"/>
    </location>
</feature>
<keyword evidence="12" id="KW-1185">Reference proteome</keyword>
<evidence type="ECO:0000256" key="10">
    <source>
        <dbReference type="SAM" id="MobiDB-lite"/>
    </source>
</evidence>
<protein>
    <recommendedName>
        <fullName evidence="3">Centrosomal protein of 162 kDa</fullName>
    </recommendedName>
</protein>
<feature type="region of interest" description="Disordered" evidence="10">
    <location>
        <begin position="386"/>
        <end position="405"/>
    </location>
</feature>
<feature type="compositionally biased region" description="Acidic residues" evidence="10">
    <location>
        <begin position="1191"/>
        <end position="1201"/>
    </location>
</feature>
<evidence type="ECO:0000256" key="1">
    <source>
        <dbReference type="ARBA" id="ARBA00004114"/>
    </source>
</evidence>
<organism evidence="11 12">
    <name type="scientific">Pinctada imbricata</name>
    <name type="common">Atlantic pearl-oyster</name>
    <name type="synonym">Pinctada martensii</name>
    <dbReference type="NCBI Taxonomy" id="66713"/>
    <lineage>
        <taxon>Eukaryota</taxon>
        <taxon>Metazoa</taxon>
        <taxon>Spiralia</taxon>
        <taxon>Lophotrochozoa</taxon>
        <taxon>Mollusca</taxon>
        <taxon>Bivalvia</taxon>
        <taxon>Autobranchia</taxon>
        <taxon>Pteriomorphia</taxon>
        <taxon>Pterioida</taxon>
        <taxon>Pterioidea</taxon>
        <taxon>Pteriidae</taxon>
        <taxon>Pinctada</taxon>
    </lineage>
</organism>
<evidence type="ECO:0000256" key="5">
    <source>
        <dbReference type="ARBA" id="ARBA00022701"/>
    </source>
</evidence>
<keyword evidence="8" id="KW-0206">Cytoskeleton</keyword>
<keyword evidence="5" id="KW-0493">Microtubule</keyword>
<accession>A0AA88Y333</accession>
<feature type="coiled-coil region" evidence="9">
    <location>
        <begin position="1326"/>
        <end position="1412"/>
    </location>
</feature>
<feature type="coiled-coil region" evidence="9">
    <location>
        <begin position="1089"/>
        <end position="1116"/>
    </location>
</feature>
<evidence type="ECO:0000256" key="8">
    <source>
        <dbReference type="ARBA" id="ARBA00023212"/>
    </source>
</evidence>
<feature type="region of interest" description="Disordered" evidence="10">
    <location>
        <begin position="1178"/>
        <end position="1218"/>
    </location>
</feature>
<feature type="compositionally biased region" description="Basic and acidic residues" evidence="10">
    <location>
        <begin position="1202"/>
        <end position="1216"/>
    </location>
</feature>
<dbReference type="GO" id="GO:0060271">
    <property type="term" value="P:cilium assembly"/>
    <property type="evidence" value="ECO:0007669"/>
    <property type="project" value="TreeGrafter"/>
</dbReference>
<comment type="similarity">
    <text evidence="2">Belongs to the CEP162 family.</text>
</comment>
<evidence type="ECO:0000256" key="2">
    <source>
        <dbReference type="ARBA" id="ARBA00009485"/>
    </source>
</evidence>
<evidence type="ECO:0000256" key="3">
    <source>
        <dbReference type="ARBA" id="ARBA00021406"/>
    </source>
</evidence>
<dbReference type="Proteomes" id="UP001186944">
    <property type="component" value="Unassembled WGS sequence"/>
</dbReference>
<feature type="coiled-coil region" evidence="9">
    <location>
        <begin position="914"/>
        <end position="976"/>
    </location>
</feature>
<comment type="subcellular location">
    <subcellularLocation>
        <location evidence="1">Cytoplasm</location>
        <location evidence="1">Cytoskeleton</location>
        <location evidence="1">Microtubule organizing center</location>
        <location evidence="1">Centrosome</location>
        <location evidence="1">Centriole</location>
    </subcellularLocation>
</comment>
<evidence type="ECO:0000256" key="4">
    <source>
        <dbReference type="ARBA" id="ARBA00022490"/>
    </source>
</evidence>
<gene>
    <name evidence="11" type="ORF">FSP39_021588</name>
</gene>
<dbReference type="InterPro" id="IPR038774">
    <property type="entry name" value="CEP162-like"/>
</dbReference>
<evidence type="ECO:0000256" key="6">
    <source>
        <dbReference type="ARBA" id="ARBA00022794"/>
    </source>
</evidence>
<dbReference type="PANTHER" id="PTHR34031:SF1">
    <property type="entry name" value="CENTROSOMAL PROTEIN OF 162 KDA"/>
    <property type="match status" value="1"/>
</dbReference>
<feature type="coiled-coil region" evidence="9">
    <location>
        <begin position="737"/>
        <end position="785"/>
    </location>
</feature>
<feature type="compositionally biased region" description="Basic and acidic residues" evidence="10">
    <location>
        <begin position="268"/>
        <end position="279"/>
    </location>
</feature>
<keyword evidence="6" id="KW-0970">Cilium biogenesis/degradation</keyword>
<feature type="coiled-coil region" evidence="9">
    <location>
        <begin position="1220"/>
        <end position="1283"/>
    </location>
</feature>
<feature type="coiled-coil region" evidence="9">
    <location>
        <begin position="670"/>
        <end position="705"/>
    </location>
</feature>
<keyword evidence="7 9" id="KW-0175">Coiled coil</keyword>
<feature type="compositionally biased region" description="Basic and acidic residues" evidence="10">
    <location>
        <begin position="125"/>
        <end position="135"/>
    </location>
</feature>
<feature type="compositionally biased region" description="Acidic residues" evidence="10">
    <location>
        <begin position="53"/>
        <end position="62"/>
    </location>
</feature>
<evidence type="ECO:0000256" key="7">
    <source>
        <dbReference type="ARBA" id="ARBA00023054"/>
    </source>
</evidence>
<feature type="compositionally biased region" description="Polar residues" evidence="10">
    <location>
        <begin position="250"/>
        <end position="259"/>
    </location>
</feature>
<feature type="coiled-coil region" evidence="9">
    <location>
        <begin position="826"/>
        <end position="888"/>
    </location>
</feature>
<keyword evidence="4" id="KW-0963">Cytoplasm</keyword>
<reference evidence="11" key="1">
    <citation type="submission" date="2019-08" db="EMBL/GenBank/DDBJ databases">
        <title>The improved chromosome-level genome for the pearl oyster Pinctada fucata martensii using PacBio sequencing and Hi-C.</title>
        <authorList>
            <person name="Zheng Z."/>
        </authorList>
    </citation>
    <scope>NUCLEOTIDE SEQUENCE</scope>
    <source>
        <strain evidence="11">ZZ-2019</strain>
        <tissue evidence="11">Adductor muscle</tissue>
    </source>
</reference>
<comment type="caution">
    <text evidence="11">The sequence shown here is derived from an EMBL/GenBank/DDBJ whole genome shotgun (WGS) entry which is preliminary data.</text>
</comment>
<sequence length="1479" mass="170010">MARKNPKMSKKDFDDQFEAFLKESMSSEDSINSARISKYLEPKRKEKQPWWMQDDDDDEEEIGTGLTASGKSFLKKKKPPEPENSTPIRDDKTTSIRDTKPETGTPETPDLKKGASKGGQKTKAKRDSRGARGKGDVSMSKDSLEDSKTGGPGFETLDELAEKDKFFREMERNADGTIDYGQLNKDLSQSATTMSPEGAAKTAATLAALEDIEEDESLKPEPKSHQRSVSEDPSQQKPSMLSKVSLMDSMESTMNTSTVGAGGSLRNTNDKLDDIDGPQHVHQSMPGSFKTGTGGTGFMGTNTSQEIEALHKALREVGLSPTLKNDSQPFDSSTAGNNSELLQKILAGEPEKGKQRPFEELLKEMEQGERRAQGRYMEDRDVQLLSEMRKSPITPRGVERQPNVDDIEEMRGFGLSPIHQSEMSHPIGHDHSHTEISQPGGFDHSHTEDTEMYQPVTQVSIQERGRPKKKEGKEKKEKSKHKRQKSASKDSPGRSLSPRSSPQRKSLDRSRSLSPTKPGLTLLLKGQRGSKKNHLAKPGSARERAEKQREKPRERSKEKYKDRKGAEQKSDKPHRERPVQHGQTWSPVDVSKQKIQESPTIHKSRDLGMESQLRASVDSFASYIREHFTSEKDVPQVKYSVDEPSLAASWKGERSLGQDDLLEKREKYTAEQVNDETDAVKREYERKLEAQKLEYEELIHKLKQENYVLAAKVPDADGEFKKQMMNGDMDGLSKEQAEKLQKELREQETLIGGYQQENKRLYDQLKNIQKQSKQTEERMFNENQKLIIEISNLRTQLESRVSDVSSKGMKTVVIDHHTMSADDNRHAQLKSELRETKMKDNNLQLELQVLQRQKFELSKKIDQLLKENEQLSKSLEDLKAEKLQVAKEIEAKFGFETEKLNKKLKWYAENQKLLDKDTKRLKEKDDEIHRLKMKLEDFQSETGRKVEENKLRSRERAADAKKIQDLQRQVKEMEQIMKRRHPNSLPSLMMTAAVVPDEGSTTKTPYIIVLENKVKKLEVELASKDQDEEKMLRSVEQKYLSVKIQFEDRIKDLETQLAIYRRSDDNSLKDYDHPHTHAVALQREMDTMRDKYKKQVADLQGQVNSLTSELTKVKNTQEVAMKNEVRASKEMETDLSNRVKLLQIELESKNHDIQVLHKSLERLRKEKQLGIVNGWTSEKKKKKSKTRTVGEEDDRSEENEEGERSSEDKEKQDRQTAAKMAKLLQENEHLKAKVRQTKGIIDRQTAAKMVKLLQENEHLKAKLEELYLELEHNKLEIRKSEAEFQSYFRKSQEHYEEKVEALCSSHQKELQKILSEQALEHSASKMAQLQSKVNAQEVMIDHLKSQLNKTEVELEQVSVLKIQNESKQCHIEKLQEELKEAKKFHTPEMKHLEAIQDKILSMEKRHEQRELELQKLVQSTKDNASVEIDQQTKKWKQIIEMKNNEIKKFRSELDSILDVLRLLQKQGVVLPVRTSLVSS</sequence>
<dbReference type="EMBL" id="VSWD01000010">
    <property type="protein sequence ID" value="KAK3091654.1"/>
    <property type="molecule type" value="Genomic_DNA"/>
</dbReference>
<evidence type="ECO:0000313" key="11">
    <source>
        <dbReference type="EMBL" id="KAK3091654.1"/>
    </source>
</evidence>
<evidence type="ECO:0000256" key="9">
    <source>
        <dbReference type="SAM" id="Coils"/>
    </source>
</evidence>
<feature type="compositionally biased region" description="Basic and acidic residues" evidence="10">
    <location>
        <begin position="88"/>
        <end position="101"/>
    </location>
</feature>
<evidence type="ECO:0000313" key="12">
    <source>
        <dbReference type="Proteomes" id="UP001186944"/>
    </source>
</evidence>
<feature type="compositionally biased region" description="Basic and acidic residues" evidence="10">
    <location>
        <begin position="217"/>
        <end position="230"/>
    </location>
</feature>
<feature type="compositionally biased region" description="Low complexity" evidence="10">
    <location>
        <begin position="199"/>
        <end position="209"/>
    </location>
</feature>
<feature type="region of interest" description="Disordered" evidence="10">
    <location>
        <begin position="188"/>
        <end position="301"/>
    </location>
</feature>
<feature type="compositionally biased region" description="Low complexity" evidence="10">
    <location>
        <begin position="493"/>
        <end position="504"/>
    </location>
</feature>
<dbReference type="GO" id="GO:0005879">
    <property type="term" value="C:axonemal microtubule"/>
    <property type="evidence" value="ECO:0007669"/>
    <property type="project" value="TreeGrafter"/>
</dbReference>
<name>A0AA88Y333_PINIB</name>
<dbReference type="GO" id="GO:0005814">
    <property type="term" value="C:centriole"/>
    <property type="evidence" value="ECO:0007669"/>
    <property type="project" value="UniProtKB-SubCell"/>
</dbReference>